<evidence type="ECO:0000256" key="1">
    <source>
        <dbReference type="SAM" id="MobiDB-lite"/>
    </source>
</evidence>
<dbReference type="Proteomes" id="UP000623467">
    <property type="component" value="Unassembled WGS sequence"/>
</dbReference>
<keyword evidence="3" id="KW-1185">Reference proteome</keyword>
<feature type="region of interest" description="Disordered" evidence="1">
    <location>
        <begin position="372"/>
        <end position="398"/>
    </location>
</feature>
<dbReference type="AlphaFoldDB" id="A0A8H6YT74"/>
<dbReference type="EMBL" id="JACAZH010000007">
    <property type="protein sequence ID" value="KAF7364432.1"/>
    <property type="molecule type" value="Genomic_DNA"/>
</dbReference>
<name>A0A8H6YT74_9AGAR</name>
<proteinExistence type="predicted"/>
<evidence type="ECO:0008006" key="4">
    <source>
        <dbReference type="Google" id="ProtNLM"/>
    </source>
</evidence>
<feature type="compositionally biased region" description="Polar residues" evidence="1">
    <location>
        <begin position="1"/>
        <end position="21"/>
    </location>
</feature>
<organism evidence="2 3">
    <name type="scientific">Mycena sanguinolenta</name>
    <dbReference type="NCBI Taxonomy" id="230812"/>
    <lineage>
        <taxon>Eukaryota</taxon>
        <taxon>Fungi</taxon>
        <taxon>Dikarya</taxon>
        <taxon>Basidiomycota</taxon>
        <taxon>Agaricomycotina</taxon>
        <taxon>Agaricomycetes</taxon>
        <taxon>Agaricomycetidae</taxon>
        <taxon>Agaricales</taxon>
        <taxon>Marasmiineae</taxon>
        <taxon>Mycenaceae</taxon>
        <taxon>Mycena</taxon>
    </lineage>
</organism>
<accession>A0A8H6YT74</accession>
<protein>
    <recommendedName>
        <fullName evidence="4">Protein kinase domain-containing protein</fullName>
    </recommendedName>
</protein>
<evidence type="ECO:0000313" key="3">
    <source>
        <dbReference type="Proteomes" id="UP000623467"/>
    </source>
</evidence>
<sequence>MPSTRLSSESTPVETPLQQPPVSARYDAHAARAKRASDLGTNSKRESNGWRTLVNYISGGQGGRGGNGLEGHGGAGGAGEGPTLHYDLKAENIVVKTFNGLDATPPDFLRIPLGNINLQSEIRVDATTGAVWWHRDQKRTNVRRMYSARVVGHNEPMTVALYHGHNAEEEWKRDLSRYSRLRHPHILQIYASASSSGIHAVVFHDDMVPYHQFVDSFQQSAILKAYIICYTAVDWSNAYNHCERNVTMQRLSWTHWIRRVQNEWSGWYGDIIELRREDVGAVRYNSRAVFGRELYLNKSISAAPWLAQANYIFSQLKIVSNHEDYTFVDLLQFSLKISGTRHDPPDGQDVAKELDYPLYEICVPTSVATSWDLPVDSDDESDYSSSYSEEEYSAEDEMESNSYLASSCVEVLTTDDESFLEEFSYENSLRRMKPPFETFRLMRRLLHRIIRLESWRNW</sequence>
<feature type="compositionally biased region" description="Acidic residues" evidence="1">
    <location>
        <begin position="375"/>
        <end position="398"/>
    </location>
</feature>
<reference evidence="2" key="1">
    <citation type="submission" date="2020-05" db="EMBL/GenBank/DDBJ databases">
        <title>Mycena genomes resolve the evolution of fungal bioluminescence.</title>
        <authorList>
            <person name="Tsai I.J."/>
        </authorList>
    </citation>
    <scope>NUCLEOTIDE SEQUENCE</scope>
    <source>
        <strain evidence="2">160909Yilan</strain>
    </source>
</reference>
<feature type="region of interest" description="Disordered" evidence="1">
    <location>
        <begin position="1"/>
        <end position="46"/>
    </location>
</feature>
<comment type="caution">
    <text evidence="2">The sequence shown here is derived from an EMBL/GenBank/DDBJ whole genome shotgun (WGS) entry which is preliminary data.</text>
</comment>
<evidence type="ECO:0000313" key="2">
    <source>
        <dbReference type="EMBL" id="KAF7364432.1"/>
    </source>
</evidence>
<gene>
    <name evidence="2" type="ORF">MSAN_01104200</name>
</gene>